<feature type="domain" description="Ig-like" evidence="3">
    <location>
        <begin position="200"/>
        <end position="282"/>
    </location>
</feature>
<keyword evidence="5" id="KW-1185">Reference proteome</keyword>
<feature type="domain" description="Ig-like" evidence="3">
    <location>
        <begin position="378"/>
        <end position="442"/>
    </location>
</feature>
<proteinExistence type="predicted"/>
<dbReference type="InterPro" id="IPR013783">
    <property type="entry name" value="Ig-like_fold"/>
</dbReference>
<sequence>MDSASERVRTSLFLTITVLSMIQGLSDEGWQINISHSSVCAVAGSTVVILCSFTHPPNVTVKKVLWTVNHMLDKDFLEYPEYMSRVQHSGDMKNNCTLALREVDLSDSKVYFVRIVAEQEVYPLTTEPIRFMLSVTELSVEVSGSVVEGGEARLRCRRSCGFDDNNPTVTWRKNGQDVLRQTNNSDLVLQNIRIDDEDAPKNILASISPTGDVPEGSSVNLTCNSDANPPAENYTWFKSGTVPSHIGSGQTHRIIDLNSDHTGQYYCEGQNSVGLSKSPEVYLEVQYAPKNTSALVSPSGGIVEGTSVTLTCSSDANPSVENYTWFKKIGVTISELVTEQVYTIPKVSYQHTGYYYCEAKNQYGASNSSDVNLDVELEGSLVTLTCSSDGNPPVENYTWFNVDKNATSPMATGSIYSISNFNFEYYCQADNRHGVNNSTVIHLEVYYAPKNTLASISPPGDVPKGSSVTLSCSSDANPPVENYTWFKVDESTPVGSGQQYNITDISSEDGGQYYCEGQNSVGLSRSPEVYLEVQLLQWQNIAVIVAMASVPFTVIVLYCLIYRGVKKCLKRTQTQATVDNVYEEVSEVLLTTCIPAPTVDAGDQDDVQYASVQFKNSRGQQVPVYSTVQKFKPHPQQQEEVEYVAVNFSRPTAATQ</sequence>
<feature type="signal peptide" evidence="2">
    <location>
        <begin position="1"/>
        <end position="26"/>
    </location>
</feature>
<accession>A0AAV6GTE9</accession>
<dbReference type="InterPro" id="IPR036179">
    <property type="entry name" value="Ig-like_dom_sf"/>
</dbReference>
<dbReference type="SMART" id="SM00408">
    <property type="entry name" value="IGc2"/>
    <property type="match status" value="5"/>
</dbReference>
<evidence type="ECO:0000313" key="5">
    <source>
        <dbReference type="Proteomes" id="UP000823561"/>
    </source>
</evidence>
<dbReference type="InterPro" id="IPR003598">
    <property type="entry name" value="Ig_sub2"/>
</dbReference>
<evidence type="ECO:0000313" key="4">
    <source>
        <dbReference type="EMBL" id="KAG5278039.1"/>
    </source>
</evidence>
<keyword evidence="1" id="KW-0812">Transmembrane</keyword>
<dbReference type="Pfam" id="PF13927">
    <property type="entry name" value="Ig_3"/>
    <property type="match status" value="1"/>
</dbReference>
<dbReference type="InterPro" id="IPR007110">
    <property type="entry name" value="Ig-like_dom"/>
</dbReference>
<reference evidence="4" key="1">
    <citation type="submission" date="2020-10" db="EMBL/GenBank/DDBJ databases">
        <title>Chromosome-scale genome assembly of the Allis shad, Alosa alosa.</title>
        <authorList>
            <person name="Margot Z."/>
            <person name="Christophe K."/>
            <person name="Cabau C."/>
            <person name="Louis A."/>
            <person name="Berthelot C."/>
            <person name="Parey E."/>
            <person name="Roest Crollius H."/>
            <person name="Montfort J."/>
            <person name="Robinson-Rechavi M."/>
            <person name="Bucao C."/>
            <person name="Bouchez O."/>
            <person name="Gislard M."/>
            <person name="Lluch J."/>
            <person name="Milhes M."/>
            <person name="Lampietro C."/>
            <person name="Lopez Roques C."/>
            <person name="Donnadieu C."/>
            <person name="Braasch I."/>
            <person name="Desvignes T."/>
            <person name="Postlethwait J."/>
            <person name="Bobe J."/>
            <person name="Guiguen Y."/>
        </authorList>
    </citation>
    <scope>NUCLEOTIDE SEQUENCE</scope>
    <source>
        <strain evidence="4">M-15738</strain>
        <tissue evidence="4">Blood</tissue>
    </source>
</reference>
<feature type="transmembrane region" description="Helical" evidence="1">
    <location>
        <begin position="541"/>
        <end position="561"/>
    </location>
</feature>
<dbReference type="InterPro" id="IPR003989">
    <property type="entry name" value="VCAM-1"/>
</dbReference>
<dbReference type="InterPro" id="IPR003599">
    <property type="entry name" value="Ig_sub"/>
</dbReference>
<dbReference type="Pfam" id="PF13895">
    <property type="entry name" value="Ig_2"/>
    <property type="match status" value="2"/>
</dbReference>
<organism evidence="4 5">
    <name type="scientific">Alosa alosa</name>
    <name type="common">allis shad</name>
    <dbReference type="NCBI Taxonomy" id="278164"/>
    <lineage>
        <taxon>Eukaryota</taxon>
        <taxon>Metazoa</taxon>
        <taxon>Chordata</taxon>
        <taxon>Craniata</taxon>
        <taxon>Vertebrata</taxon>
        <taxon>Euteleostomi</taxon>
        <taxon>Actinopterygii</taxon>
        <taxon>Neopterygii</taxon>
        <taxon>Teleostei</taxon>
        <taxon>Clupei</taxon>
        <taxon>Clupeiformes</taxon>
        <taxon>Clupeoidei</taxon>
        <taxon>Clupeidae</taxon>
        <taxon>Alosa</taxon>
    </lineage>
</organism>
<keyword evidence="2" id="KW-0732">Signal</keyword>
<name>A0AAV6GTE9_9TELE</name>
<dbReference type="EMBL" id="JADWDJ010000007">
    <property type="protein sequence ID" value="KAG5278039.1"/>
    <property type="molecule type" value="Genomic_DNA"/>
</dbReference>
<protein>
    <recommendedName>
        <fullName evidence="3">Ig-like domain-containing protein</fullName>
    </recommendedName>
</protein>
<dbReference type="PROSITE" id="PS50835">
    <property type="entry name" value="IG_LIKE"/>
    <property type="match status" value="5"/>
</dbReference>
<dbReference type="PRINTS" id="PR01474">
    <property type="entry name" value="VCAM1"/>
</dbReference>
<dbReference type="PANTHER" id="PTHR46013:SF4">
    <property type="entry name" value="B-CELL RECEPTOR CD22-RELATED"/>
    <property type="match status" value="1"/>
</dbReference>
<dbReference type="AlphaFoldDB" id="A0AAV6GTE9"/>
<feature type="domain" description="Ig-like" evidence="3">
    <location>
        <begin position="449"/>
        <end position="530"/>
    </location>
</feature>
<dbReference type="Proteomes" id="UP000823561">
    <property type="component" value="Chromosome 7"/>
</dbReference>
<dbReference type="GO" id="GO:0016020">
    <property type="term" value="C:membrane"/>
    <property type="evidence" value="ECO:0007669"/>
    <property type="project" value="InterPro"/>
</dbReference>
<evidence type="ECO:0000259" key="3">
    <source>
        <dbReference type="PROSITE" id="PS50835"/>
    </source>
</evidence>
<dbReference type="CDD" id="cd00096">
    <property type="entry name" value="Ig"/>
    <property type="match status" value="1"/>
</dbReference>
<dbReference type="SUPFAM" id="SSF48726">
    <property type="entry name" value="Immunoglobulin"/>
    <property type="match status" value="6"/>
</dbReference>
<keyword evidence="1" id="KW-0472">Membrane</keyword>
<gene>
    <name evidence="4" type="ORF">AALO_G00094520</name>
</gene>
<feature type="domain" description="Ig-like" evidence="3">
    <location>
        <begin position="289"/>
        <end position="372"/>
    </location>
</feature>
<feature type="chain" id="PRO_5043540504" description="Ig-like domain-containing protein" evidence="2">
    <location>
        <begin position="27"/>
        <end position="656"/>
    </location>
</feature>
<comment type="caution">
    <text evidence="4">The sequence shown here is derived from an EMBL/GenBank/DDBJ whole genome shotgun (WGS) entry which is preliminary data.</text>
</comment>
<dbReference type="Gene3D" id="2.60.40.10">
    <property type="entry name" value="Immunoglobulins"/>
    <property type="match status" value="6"/>
</dbReference>
<evidence type="ECO:0000256" key="2">
    <source>
        <dbReference type="SAM" id="SignalP"/>
    </source>
</evidence>
<dbReference type="GO" id="GO:0098609">
    <property type="term" value="P:cell-cell adhesion"/>
    <property type="evidence" value="ECO:0007669"/>
    <property type="project" value="InterPro"/>
</dbReference>
<keyword evidence="1" id="KW-1133">Transmembrane helix</keyword>
<evidence type="ECO:0000256" key="1">
    <source>
        <dbReference type="SAM" id="Phobius"/>
    </source>
</evidence>
<dbReference type="PANTHER" id="PTHR46013">
    <property type="entry name" value="VASCULAR CELL ADHESION MOLECULE 1"/>
    <property type="match status" value="1"/>
</dbReference>
<feature type="domain" description="Ig-like" evidence="3">
    <location>
        <begin position="128"/>
        <end position="199"/>
    </location>
</feature>
<dbReference type="SMART" id="SM00409">
    <property type="entry name" value="IG"/>
    <property type="match status" value="5"/>
</dbReference>